<organism evidence="3 4">
    <name type="scientific">Enhygromyxa salina</name>
    <dbReference type="NCBI Taxonomy" id="215803"/>
    <lineage>
        <taxon>Bacteria</taxon>
        <taxon>Pseudomonadati</taxon>
        <taxon>Myxococcota</taxon>
        <taxon>Polyangia</taxon>
        <taxon>Nannocystales</taxon>
        <taxon>Nannocystaceae</taxon>
        <taxon>Enhygromyxa</taxon>
    </lineage>
</organism>
<evidence type="ECO:0000256" key="2">
    <source>
        <dbReference type="SAM" id="Phobius"/>
    </source>
</evidence>
<feature type="transmembrane region" description="Helical" evidence="2">
    <location>
        <begin position="61"/>
        <end position="79"/>
    </location>
</feature>
<comment type="caution">
    <text evidence="3">The sequence shown here is derived from an EMBL/GenBank/DDBJ whole genome shotgun (WGS) entry which is preliminary data.</text>
</comment>
<dbReference type="EMBL" id="PVNK01000299">
    <property type="protein sequence ID" value="PRP90050.1"/>
    <property type="molecule type" value="Genomic_DNA"/>
</dbReference>
<evidence type="ECO:0000313" key="4">
    <source>
        <dbReference type="Proteomes" id="UP000237968"/>
    </source>
</evidence>
<feature type="transmembrane region" description="Helical" evidence="2">
    <location>
        <begin position="247"/>
        <end position="265"/>
    </location>
</feature>
<dbReference type="AlphaFoldDB" id="A0A2S9XB73"/>
<sequence length="462" mass="48675">MEDNTTLILVALIVFAFVVSRLLHRYAERVALVSGIEYAVVGVLIGPLMPWGLIDEDTLRSLDLLISLLLGLLGFLVGLHAREALRRFEHFLAGSFAALIVVVVVGLTVLGMVQWLEPSYLADPTPMVEIPVFADGTRLYQLWAADDALWLALTLGAAAAIASSTAIEATAQRWRAEGPPVVLLHDLASAGQIIAILVFGAALSGDRAIDAADSYGLSLVEWSLLVAVAGGATGLLFTLFIGGTKDLYLATIGVVIFAAGIGAALGVSPLFVNLVAGLTVAATSGHSELLRGNLDRLRRPVAILLMVFAGIAWRPVTGWLWLIPAAYLVTRVGARLLASRFTVSTFVHGVELRRVGGGLIGQGSLAAAIALSYAQGHPEGGSLVLSAVLVPMLITDLFAVRTLRQVLANAGAIRPRAKVEREDSEDASVERLDPHLSSEPAEPAGAQPAGPAEANHEDEEPK</sequence>
<feature type="transmembrane region" description="Helical" evidence="2">
    <location>
        <begin position="181"/>
        <end position="202"/>
    </location>
</feature>
<feature type="transmembrane region" description="Helical" evidence="2">
    <location>
        <begin position="297"/>
        <end position="313"/>
    </location>
</feature>
<reference evidence="3 4" key="1">
    <citation type="submission" date="2018-03" db="EMBL/GenBank/DDBJ databases">
        <title>Draft Genome Sequences of the Obligatory Marine Myxobacteria Enhygromyxa salina SWB005.</title>
        <authorList>
            <person name="Poehlein A."/>
            <person name="Moghaddam J.A."/>
            <person name="Harms H."/>
            <person name="Alanjari M."/>
            <person name="Koenig G.M."/>
            <person name="Daniel R."/>
            <person name="Schaeberle T.F."/>
        </authorList>
    </citation>
    <scope>NUCLEOTIDE SEQUENCE [LARGE SCALE GENOMIC DNA]</scope>
    <source>
        <strain evidence="3 4">SWB005</strain>
    </source>
</reference>
<evidence type="ECO:0000313" key="3">
    <source>
        <dbReference type="EMBL" id="PRP90050.1"/>
    </source>
</evidence>
<feature type="transmembrane region" description="Helical" evidence="2">
    <location>
        <begin position="148"/>
        <end position="169"/>
    </location>
</feature>
<feature type="transmembrane region" description="Helical" evidence="2">
    <location>
        <begin position="6"/>
        <end position="23"/>
    </location>
</feature>
<name>A0A2S9XB73_9BACT</name>
<evidence type="ECO:0000256" key="1">
    <source>
        <dbReference type="SAM" id="MobiDB-lite"/>
    </source>
</evidence>
<keyword evidence="2" id="KW-0812">Transmembrane</keyword>
<keyword evidence="2" id="KW-1133">Transmembrane helix</keyword>
<feature type="compositionally biased region" description="Low complexity" evidence="1">
    <location>
        <begin position="439"/>
        <end position="453"/>
    </location>
</feature>
<feature type="transmembrane region" description="Helical" evidence="2">
    <location>
        <begin position="91"/>
        <end position="116"/>
    </location>
</feature>
<protein>
    <submittedName>
        <fullName evidence="3">Uncharacterized protein</fullName>
    </submittedName>
</protein>
<keyword evidence="2" id="KW-0472">Membrane</keyword>
<dbReference type="Proteomes" id="UP000237968">
    <property type="component" value="Unassembled WGS sequence"/>
</dbReference>
<feature type="transmembrane region" description="Helical" evidence="2">
    <location>
        <begin position="30"/>
        <end position="49"/>
    </location>
</feature>
<feature type="transmembrane region" description="Helical" evidence="2">
    <location>
        <begin position="222"/>
        <end position="240"/>
    </location>
</feature>
<feature type="region of interest" description="Disordered" evidence="1">
    <location>
        <begin position="415"/>
        <end position="462"/>
    </location>
</feature>
<dbReference type="RefSeq" id="WP_181198458.1">
    <property type="nucleotide sequence ID" value="NZ_PVNK01000299.1"/>
</dbReference>
<proteinExistence type="predicted"/>
<gene>
    <name evidence="3" type="ORF">ENSA5_68530</name>
</gene>
<accession>A0A2S9XB73</accession>
<keyword evidence="4" id="KW-1185">Reference proteome</keyword>